<dbReference type="OrthoDB" id="6921637at2759"/>
<evidence type="ECO:0000313" key="2">
    <source>
        <dbReference type="EMBL" id="CAH2239875.1"/>
    </source>
</evidence>
<comment type="caution">
    <text evidence="2">The sequence shown here is derived from an EMBL/GenBank/DDBJ whole genome shotgun (WGS) entry which is preliminary data.</text>
</comment>
<reference evidence="2" key="1">
    <citation type="submission" date="2022-03" db="EMBL/GenBank/DDBJ databases">
        <authorList>
            <person name="Lindestad O."/>
        </authorList>
    </citation>
    <scope>NUCLEOTIDE SEQUENCE</scope>
</reference>
<evidence type="ECO:0000256" key="1">
    <source>
        <dbReference type="SAM" id="MobiDB-lite"/>
    </source>
</evidence>
<dbReference type="AlphaFoldDB" id="A0A8S4RNU6"/>
<feature type="region of interest" description="Disordered" evidence="1">
    <location>
        <begin position="46"/>
        <end position="67"/>
    </location>
</feature>
<accession>A0A8S4RNU6</accession>
<name>A0A8S4RNU6_9NEOP</name>
<protein>
    <submittedName>
        <fullName evidence="2">Jg4560 protein</fullName>
    </submittedName>
</protein>
<gene>
    <name evidence="2" type="primary">jg4560</name>
    <name evidence="2" type="ORF">PAEG_LOCUS16511</name>
</gene>
<dbReference type="EMBL" id="CAKXAJ010025464">
    <property type="protein sequence ID" value="CAH2239875.1"/>
    <property type="molecule type" value="Genomic_DNA"/>
</dbReference>
<sequence>MVRVALDIPTTKRGRRRPPATWLTTVQNDLKLNNINAETAQNRLEWRKRTRRADPRRWEKAQTDDDM</sequence>
<proteinExistence type="predicted"/>
<keyword evidence="3" id="KW-1185">Reference proteome</keyword>
<dbReference type="Proteomes" id="UP000838756">
    <property type="component" value="Unassembled WGS sequence"/>
</dbReference>
<evidence type="ECO:0000313" key="3">
    <source>
        <dbReference type="Proteomes" id="UP000838756"/>
    </source>
</evidence>
<organism evidence="2 3">
    <name type="scientific">Pararge aegeria aegeria</name>
    <dbReference type="NCBI Taxonomy" id="348720"/>
    <lineage>
        <taxon>Eukaryota</taxon>
        <taxon>Metazoa</taxon>
        <taxon>Ecdysozoa</taxon>
        <taxon>Arthropoda</taxon>
        <taxon>Hexapoda</taxon>
        <taxon>Insecta</taxon>
        <taxon>Pterygota</taxon>
        <taxon>Neoptera</taxon>
        <taxon>Endopterygota</taxon>
        <taxon>Lepidoptera</taxon>
        <taxon>Glossata</taxon>
        <taxon>Ditrysia</taxon>
        <taxon>Papilionoidea</taxon>
        <taxon>Nymphalidae</taxon>
        <taxon>Satyrinae</taxon>
        <taxon>Satyrini</taxon>
        <taxon>Parargina</taxon>
        <taxon>Pararge</taxon>
    </lineage>
</organism>